<organism evidence="1">
    <name type="scientific">marine metagenome</name>
    <dbReference type="NCBI Taxonomy" id="408172"/>
    <lineage>
        <taxon>unclassified sequences</taxon>
        <taxon>metagenomes</taxon>
        <taxon>ecological metagenomes</taxon>
    </lineage>
</organism>
<protein>
    <recommendedName>
        <fullName evidence="2">DUF4070 domain-containing protein</fullName>
    </recommendedName>
</protein>
<reference evidence="1" key="1">
    <citation type="submission" date="2018-05" db="EMBL/GenBank/DDBJ databases">
        <authorList>
            <person name="Lanie J.A."/>
            <person name="Ng W.-L."/>
            <person name="Kazmierczak K.M."/>
            <person name="Andrzejewski T.M."/>
            <person name="Davidsen T.M."/>
            <person name="Wayne K.J."/>
            <person name="Tettelin H."/>
            <person name="Glass J.I."/>
            <person name="Rusch D."/>
            <person name="Podicherti R."/>
            <person name="Tsui H.-C.T."/>
            <person name="Winkler M.E."/>
        </authorList>
    </citation>
    <scope>NUCLEOTIDE SEQUENCE</scope>
</reference>
<evidence type="ECO:0008006" key="2">
    <source>
        <dbReference type="Google" id="ProtNLM"/>
    </source>
</evidence>
<dbReference type="SUPFAM" id="SSF102114">
    <property type="entry name" value="Radical SAM enzymes"/>
    <property type="match status" value="1"/>
</dbReference>
<sequence>KVFLRDGSSTSDVILKASSLFRKYGVKIIALNIMGLPVDNPFEIDMETLDLNLKIKPALASVGLLYPYPGTPVAAYAIEHGYFTADKPFYYESNKNHSMLTFKSKKEKMMCENLQKLAGVTVEFPFLRKFVRPLCKLPLTKLYHFIFYMHQSYCHKVRLSPIKNKRKELPVYAGTLLRVMLKN</sequence>
<dbReference type="EMBL" id="UINC01113894">
    <property type="protein sequence ID" value="SVC83822.1"/>
    <property type="molecule type" value="Genomic_DNA"/>
</dbReference>
<feature type="non-terminal residue" evidence="1">
    <location>
        <position position="1"/>
    </location>
</feature>
<name>A0A382QGL6_9ZZZZ</name>
<gene>
    <name evidence="1" type="ORF">METZ01_LOCUS336676</name>
</gene>
<accession>A0A382QGL6</accession>
<dbReference type="AlphaFoldDB" id="A0A382QGL6"/>
<dbReference type="InterPro" id="IPR058240">
    <property type="entry name" value="rSAM_sf"/>
</dbReference>
<evidence type="ECO:0000313" key="1">
    <source>
        <dbReference type="EMBL" id="SVC83822.1"/>
    </source>
</evidence>
<proteinExistence type="predicted"/>